<accession>A0ABP7E5W9</accession>
<evidence type="ECO:0000313" key="2">
    <source>
        <dbReference type="EMBL" id="GAA3714737.1"/>
    </source>
</evidence>
<dbReference type="Pfam" id="PF02796">
    <property type="entry name" value="HTH_7"/>
    <property type="match status" value="1"/>
</dbReference>
<evidence type="ECO:0000259" key="1">
    <source>
        <dbReference type="PROSITE" id="PS51736"/>
    </source>
</evidence>
<dbReference type="Pfam" id="PF00239">
    <property type="entry name" value="Resolvase"/>
    <property type="match status" value="1"/>
</dbReference>
<feature type="domain" description="Resolvase/invertase-type recombinase catalytic" evidence="1">
    <location>
        <begin position="1"/>
        <end position="132"/>
    </location>
</feature>
<dbReference type="SUPFAM" id="SSF53041">
    <property type="entry name" value="Resolvase-like"/>
    <property type="match status" value="1"/>
</dbReference>
<dbReference type="Gene3D" id="3.40.50.1390">
    <property type="entry name" value="Resolvase, N-terminal catalytic domain"/>
    <property type="match status" value="1"/>
</dbReference>
<organism evidence="2 3">
    <name type="scientific">Salinicoccus jeotgali</name>
    <dbReference type="NCBI Taxonomy" id="381634"/>
    <lineage>
        <taxon>Bacteria</taxon>
        <taxon>Bacillati</taxon>
        <taxon>Bacillota</taxon>
        <taxon>Bacilli</taxon>
        <taxon>Bacillales</taxon>
        <taxon>Staphylococcaceae</taxon>
        <taxon>Salinicoccus</taxon>
    </lineage>
</organism>
<dbReference type="InterPro" id="IPR036162">
    <property type="entry name" value="Resolvase-like_N_sf"/>
</dbReference>
<proteinExistence type="predicted"/>
<dbReference type="SMART" id="SM00857">
    <property type="entry name" value="Resolvase"/>
    <property type="match status" value="1"/>
</dbReference>
<protein>
    <submittedName>
        <fullName evidence="2">Recombinase family protein</fullName>
    </submittedName>
</protein>
<dbReference type="InterPro" id="IPR006119">
    <property type="entry name" value="Resolv_N"/>
</dbReference>
<gene>
    <name evidence="2" type="ORF">GCM10022378_01810</name>
</gene>
<dbReference type="InterPro" id="IPR006120">
    <property type="entry name" value="Resolvase_HTH_dom"/>
</dbReference>
<name>A0ABP7E5W9_9STAP</name>
<comment type="caution">
    <text evidence="2">The sequence shown here is derived from an EMBL/GenBank/DDBJ whole genome shotgun (WGS) entry which is preliminary data.</text>
</comment>
<dbReference type="Proteomes" id="UP001500920">
    <property type="component" value="Unassembled WGS sequence"/>
</dbReference>
<evidence type="ECO:0000313" key="3">
    <source>
        <dbReference type="Proteomes" id="UP001500920"/>
    </source>
</evidence>
<keyword evidence="3" id="KW-1185">Reference proteome</keyword>
<sequence length="179" mass="20799">MIYGYIRDVGLNDSKIEQKRKLEKHADEIFEEQHAKNKKRTQLDHLFSRLQSGDYVYTTDLFILADSTKQLVDLVDIIEEKKASIIILNKSLEINGHSTYNFRDTLHLLSEFQSDVVKFRTRIGVSAAASKGKPSGRPKRNDDNMKRALEMYMSKKYTLNEIKSETNISRATLYRHLDL</sequence>
<dbReference type="RefSeq" id="WP_344700740.1">
    <property type="nucleotide sequence ID" value="NZ_BAABCK010000004.1"/>
</dbReference>
<dbReference type="CDD" id="cd03768">
    <property type="entry name" value="SR_ResInv"/>
    <property type="match status" value="1"/>
</dbReference>
<dbReference type="EMBL" id="BAABCK010000004">
    <property type="protein sequence ID" value="GAA3714737.1"/>
    <property type="molecule type" value="Genomic_DNA"/>
</dbReference>
<dbReference type="PROSITE" id="PS51736">
    <property type="entry name" value="RECOMBINASES_3"/>
    <property type="match status" value="1"/>
</dbReference>
<reference evidence="3" key="1">
    <citation type="journal article" date="2019" name="Int. J. Syst. Evol. Microbiol.">
        <title>The Global Catalogue of Microorganisms (GCM) 10K type strain sequencing project: providing services to taxonomists for standard genome sequencing and annotation.</title>
        <authorList>
            <consortium name="The Broad Institute Genomics Platform"/>
            <consortium name="The Broad Institute Genome Sequencing Center for Infectious Disease"/>
            <person name="Wu L."/>
            <person name="Ma J."/>
        </authorList>
    </citation>
    <scope>NUCLEOTIDE SEQUENCE [LARGE SCALE GENOMIC DNA]</scope>
    <source>
        <strain evidence="3">JCM 16981</strain>
    </source>
</reference>